<evidence type="ECO:0000259" key="14">
    <source>
        <dbReference type="PROSITE" id="PS51645"/>
    </source>
</evidence>
<dbReference type="InterPro" id="IPR006050">
    <property type="entry name" value="DNA_photolyase_N"/>
</dbReference>
<evidence type="ECO:0000256" key="8">
    <source>
        <dbReference type="ARBA" id="ARBA00022827"/>
    </source>
</evidence>
<evidence type="ECO:0000313" key="16">
    <source>
        <dbReference type="Proteomes" id="UP000236910"/>
    </source>
</evidence>
<evidence type="ECO:0000256" key="6">
    <source>
        <dbReference type="ARBA" id="ARBA00022630"/>
    </source>
</evidence>
<organism evidence="15 16">
    <name type="scientific">Caldisericum exile</name>
    <dbReference type="NCBI Taxonomy" id="693075"/>
    <lineage>
        <taxon>Bacteria</taxon>
        <taxon>Pseudomonadati</taxon>
        <taxon>Caldisericota/Cryosericota group</taxon>
        <taxon>Caldisericota</taxon>
        <taxon>Caldisericia</taxon>
        <taxon>Caldisericales</taxon>
        <taxon>Caldisericaceae</taxon>
        <taxon>Caldisericum</taxon>
    </lineage>
</organism>
<keyword evidence="7" id="KW-0227">DNA damage</keyword>
<dbReference type="PANTHER" id="PTHR10211:SF0">
    <property type="entry name" value="DEOXYRIBODIPYRIMIDINE PHOTO-LYASE"/>
    <property type="match status" value="1"/>
</dbReference>
<evidence type="ECO:0000256" key="10">
    <source>
        <dbReference type="ARBA" id="ARBA00023204"/>
    </source>
</evidence>
<evidence type="ECO:0000256" key="2">
    <source>
        <dbReference type="ARBA" id="ARBA00001974"/>
    </source>
</evidence>
<keyword evidence="8" id="KW-0274">FAD</keyword>
<comment type="similarity">
    <text evidence="3">Belongs to the DNA photolyase class-2 family.</text>
</comment>
<accession>A0A2J6X5W5</accession>
<evidence type="ECO:0000256" key="12">
    <source>
        <dbReference type="ARBA" id="ARBA00031671"/>
    </source>
</evidence>
<keyword evidence="6" id="KW-0285">Flavoprotein</keyword>
<evidence type="ECO:0000313" key="15">
    <source>
        <dbReference type="EMBL" id="PMP82070.1"/>
    </source>
</evidence>
<comment type="catalytic activity">
    <reaction evidence="13">
        <text>cyclobutadipyrimidine (in DNA) = 2 pyrimidine residues (in DNA).</text>
        <dbReference type="EC" id="4.1.99.3"/>
    </reaction>
</comment>
<dbReference type="PROSITE" id="PS51645">
    <property type="entry name" value="PHR_CRY_ALPHA_BETA"/>
    <property type="match status" value="1"/>
</dbReference>
<evidence type="ECO:0000256" key="13">
    <source>
        <dbReference type="ARBA" id="ARBA00033999"/>
    </source>
</evidence>
<dbReference type="Gene3D" id="1.25.40.80">
    <property type="match status" value="1"/>
</dbReference>
<comment type="caution">
    <text evidence="15">The sequence shown here is derived from an EMBL/GenBank/DDBJ whole genome shotgun (WGS) entry which is preliminary data.</text>
</comment>
<dbReference type="SUPFAM" id="SSF48173">
    <property type="entry name" value="Cryptochrome/photolyase FAD-binding domain"/>
    <property type="match status" value="1"/>
</dbReference>
<dbReference type="SUPFAM" id="SSF52425">
    <property type="entry name" value="Cryptochrome/photolyase, N-terminal domain"/>
    <property type="match status" value="1"/>
</dbReference>
<evidence type="ECO:0000256" key="7">
    <source>
        <dbReference type="ARBA" id="ARBA00022763"/>
    </source>
</evidence>
<dbReference type="InterPro" id="IPR014729">
    <property type="entry name" value="Rossmann-like_a/b/a_fold"/>
</dbReference>
<dbReference type="GO" id="GO:0003904">
    <property type="term" value="F:deoxyribodipyrimidine photo-lyase activity"/>
    <property type="evidence" value="ECO:0007669"/>
    <property type="project" value="UniProtKB-EC"/>
</dbReference>
<proteinExistence type="inferred from homology"/>
<keyword evidence="9" id="KW-0238">DNA-binding</keyword>
<evidence type="ECO:0000256" key="3">
    <source>
        <dbReference type="ARBA" id="ARBA00006409"/>
    </source>
</evidence>
<dbReference type="AlphaFoldDB" id="A0A2J6X5W5"/>
<dbReference type="InterPro" id="IPR036134">
    <property type="entry name" value="Crypto/Photolyase_FAD-like_sf"/>
</dbReference>
<keyword evidence="11 15" id="KW-0456">Lyase</keyword>
<dbReference type="GO" id="GO:0003677">
    <property type="term" value="F:DNA binding"/>
    <property type="evidence" value="ECO:0007669"/>
    <property type="project" value="UniProtKB-KW"/>
</dbReference>
<dbReference type="Gene3D" id="3.40.50.620">
    <property type="entry name" value="HUPs"/>
    <property type="match status" value="1"/>
</dbReference>
<dbReference type="PANTHER" id="PTHR10211">
    <property type="entry name" value="DEOXYRIBODIPYRIMIDINE PHOTOLYASE"/>
    <property type="match status" value="1"/>
</dbReference>
<comment type="cofactor">
    <cofactor evidence="2">
        <name>FAD</name>
        <dbReference type="ChEBI" id="CHEBI:57692"/>
    </cofactor>
</comment>
<dbReference type="InterPro" id="IPR036155">
    <property type="entry name" value="Crypto/Photolyase_N_sf"/>
</dbReference>
<sequence>MARVKILKDISINNYGRFVLYWMQSSQRVKYNFALYEAIKKANELKKPLVVLFVINENFPYGSRRNFLFMLEGLKEVYEELRKLNIRFVVHIGDPVKHVLEFSKNASILFMDVGYTKFLREWRKNIVEEIKVPVVAVEDNVVVPVEVTSNKEEYGAYTIRKKIQKNLKDYLVPLDFPQISFPPFRGILFSFDIRNPKDSINRLHFRYNVSETHYFVGGYSNAKELLKDFVQNKLSKYIEKKNDFSENFTSNLSPYLHFGQISPIEIALTVLDSSVEDIEKEAFLDELIVRRELAFNFVYYNSRYDRLEGLQPWAYETLQNHKFDERPYRYSFSQLENAETHDPLFNAAMMELVKTGKMHGYIRMYWGKKIIEWSESLEIAFKFLEDLNNKYALDGRDPNSYAGIAWCFGKHDRPFKERPIFGKVRYMSENSIYKKFDVQKYIERVKNL</sequence>
<evidence type="ECO:0000256" key="1">
    <source>
        <dbReference type="ARBA" id="ARBA00001932"/>
    </source>
</evidence>
<evidence type="ECO:0000256" key="5">
    <source>
        <dbReference type="ARBA" id="ARBA00014046"/>
    </source>
</evidence>
<dbReference type="Proteomes" id="UP000236910">
    <property type="component" value="Unassembled WGS sequence"/>
</dbReference>
<dbReference type="GO" id="GO:0000719">
    <property type="term" value="P:photoreactive repair"/>
    <property type="evidence" value="ECO:0007669"/>
    <property type="project" value="TreeGrafter"/>
</dbReference>
<dbReference type="Gene3D" id="1.10.579.10">
    <property type="entry name" value="DNA Cyclobutane Dipyrimidine Photolyase, subunit A, domain 3"/>
    <property type="match status" value="1"/>
</dbReference>
<dbReference type="FunFam" id="1.10.579.10:FF:000002">
    <property type="entry name" value="Deoxyribodipyrimidine photolyase"/>
    <property type="match status" value="1"/>
</dbReference>
<dbReference type="Pfam" id="PF00875">
    <property type="entry name" value="DNA_photolyase"/>
    <property type="match status" value="1"/>
</dbReference>
<evidence type="ECO:0000256" key="9">
    <source>
        <dbReference type="ARBA" id="ARBA00023125"/>
    </source>
</evidence>
<dbReference type="EC" id="4.1.99.3" evidence="4"/>
<protein>
    <recommendedName>
        <fullName evidence="5">Deoxyribodipyrimidine photo-lyase</fullName>
        <ecNumber evidence="4">4.1.99.3</ecNumber>
    </recommendedName>
    <alternativeName>
        <fullName evidence="12">DNA photolyase</fullName>
    </alternativeName>
</protein>
<gene>
    <name evidence="15" type="ORF">C0175_04280</name>
</gene>
<name>A0A2J6X5W5_9BACT</name>
<evidence type="ECO:0000256" key="4">
    <source>
        <dbReference type="ARBA" id="ARBA00013149"/>
    </source>
</evidence>
<evidence type="ECO:0000256" key="11">
    <source>
        <dbReference type="ARBA" id="ARBA00023239"/>
    </source>
</evidence>
<reference evidence="15 16" key="1">
    <citation type="submission" date="2018-01" db="EMBL/GenBank/DDBJ databases">
        <title>Metagenomic assembled genomes from two thermal pools in the Uzon Caldera, Kamchatka, Russia.</title>
        <authorList>
            <person name="Wilkins L."/>
            <person name="Ettinger C."/>
        </authorList>
    </citation>
    <scope>NUCLEOTIDE SEQUENCE [LARGE SCALE GENOMIC DNA]</scope>
    <source>
        <strain evidence="15">ARK-10</strain>
    </source>
</reference>
<dbReference type="InterPro" id="IPR052219">
    <property type="entry name" value="Photolyase_Class-2"/>
</dbReference>
<comment type="cofactor">
    <cofactor evidence="1">
        <name>(6R)-5,10-methylene-5,6,7,8-tetrahydrofolate</name>
        <dbReference type="ChEBI" id="CHEBI:15636"/>
    </cofactor>
</comment>
<keyword evidence="10" id="KW-0234">DNA repair</keyword>
<feature type="domain" description="Photolyase/cryptochrome alpha/beta" evidence="14">
    <location>
        <begin position="17"/>
        <end position="145"/>
    </location>
</feature>
<dbReference type="EMBL" id="PNIX01000255">
    <property type="protein sequence ID" value="PMP82070.1"/>
    <property type="molecule type" value="Genomic_DNA"/>
</dbReference>